<dbReference type="AlphaFoldDB" id="A0AAW0VT82"/>
<proteinExistence type="predicted"/>
<accession>A0AAW0VT82</accession>
<sequence>TDLSVCYINDNYTVQVEHYLLHDAAANPQLQHQVLELESWDLDGDYLWCTFSRTLAPGPNSTLNLLEPHFYLYFWGTRNGSTILMPPAGRMLRSPKMISASDKPFNQLVYSGAVSDMPPLFSVAVVLSVMLC</sequence>
<protein>
    <recommendedName>
        <fullName evidence="3">DOMON domain-containing protein</fullName>
    </recommendedName>
</protein>
<dbReference type="EMBL" id="JARKIK010001515">
    <property type="protein sequence ID" value="KAK8719706.1"/>
    <property type="molecule type" value="Genomic_DNA"/>
</dbReference>
<comment type="caution">
    <text evidence="1">The sequence shown here is derived from an EMBL/GenBank/DDBJ whole genome shotgun (WGS) entry which is preliminary data.</text>
</comment>
<feature type="non-terminal residue" evidence="1">
    <location>
        <position position="1"/>
    </location>
</feature>
<organism evidence="1 2">
    <name type="scientific">Cherax quadricarinatus</name>
    <name type="common">Australian red claw crayfish</name>
    <dbReference type="NCBI Taxonomy" id="27406"/>
    <lineage>
        <taxon>Eukaryota</taxon>
        <taxon>Metazoa</taxon>
        <taxon>Ecdysozoa</taxon>
        <taxon>Arthropoda</taxon>
        <taxon>Crustacea</taxon>
        <taxon>Multicrustacea</taxon>
        <taxon>Malacostraca</taxon>
        <taxon>Eumalacostraca</taxon>
        <taxon>Eucarida</taxon>
        <taxon>Decapoda</taxon>
        <taxon>Pleocyemata</taxon>
        <taxon>Astacidea</taxon>
        <taxon>Parastacoidea</taxon>
        <taxon>Parastacidae</taxon>
        <taxon>Cherax</taxon>
    </lineage>
</organism>
<dbReference type="Proteomes" id="UP001445076">
    <property type="component" value="Unassembled WGS sequence"/>
</dbReference>
<evidence type="ECO:0008006" key="3">
    <source>
        <dbReference type="Google" id="ProtNLM"/>
    </source>
</evidence>
<evidence type="ECO:0000313" key="2">
    <source>
        <dbReference type="Proteomes" id="UP001445076"/>
    </source>
</evidence>
<name>A0AAW0VT82_CHEQU</name>
<gene>
    <name evidence="1" type="ORF">OTU49_013846</name>
</gene>
<evidence type="ECO:0000313" key="1">
    <source>
        <dbReference type="EMBL" id="KAK8719706.1"/>
    </source>
</evidence>
<reference evidence="1 2" key="1">
    <citation type="journal article" date="2024" name="BMC Genomics">
        <title>Genome assembly of redclaw crayfish (Cherax quadricarinatus) provides insights into its immune adaptation and hypoxia tolerance.</title>
        <authorList>
            <person name="Liu Z."/>
            <person name="Zheng J."/>
            <person name="Li H."/>
            <person name="Fang K."/>
            <person name="Wang S."/>
            <person name="He J."/>
            <person name="Zhou D."/>
            <person name="Weng S."/>
            <person name="Chi M."/>
            <person name="Gu Z."/>
            <person name="He J."/>
            <person name="Li F."/>
            <person name="Wang M."/>
        </authorList>
    </citation>
    <scope>NUCLEOTIDE SEQUENCE [LARGE SCALE GENOMIC DNA]</scope>
    <source>
        <strain evidence="1">ZL_2023a</strain>
    </source>
</reference>
<keyword evidence="2" id="KW-1185">Reference proteome</keyword>